<accession>A0ABV1ADW2</accession>
<comment type="caution">
    <text evidence="2">The sequence shown here is derived from an EMBL/GenBank/DDBJ whole genome shotgun (WGS) entry which is preliminary data.</text>
</comment>
<name>A0ABV1ADW2_9TELE</name>
<sequence length="127" mass="14368">SVGKNGYRHACRVEHSSIDKIHNRCNDGRTEEWKNPRRGWSKGTRNKGKREDMRDERRKCKKEGGKNNRKENKVGKNKSGTGQRTRSSSLQNERLIHFKSAGAERGREPEHSSTSSLTEATACSSNG</sequence>
<protein>
    <submittedName>
        <fullName evidence="2">Uncharacterized protein</fullName>
    </submittedName>
</protein>
<feature type="compositionally biased region" description="Basic and acidic residues" evidence="1">
    <location>
        <begin position="49"/>
        <end position="74"/>
    </location>
</feature>
<evidence type="ECO:0000313" key="2">
    <source>
        <dbReference type="EMBL" id="MEQ2316247.1"/>
    </source>
</evidence>
<feature type="compositionally biased region" description="Polar residues" evidence="1">
    <location>
        <begin position="112"/>
        <end position="127"/>
    </location>
</feature>
<feature type="compositionally biased region" description="Basic and acidic residues" evidence="1">
    <location>
        <begin position="102"/>
        <end position="111"/>
    </location>
</feature>
<evidence type="ECO:0000256" key="1">
    <source>
        <dbReference type="SAM" id="MobiDB-lite"/>
    </source>
</evidence>
<feature type="compositionally biased region" description="Basic and acidic residues" evidence="1">
    <location>
        <begin position="17"/>
        <end position="35"/>
    </location>
</feature>
<feature type="region of interest" description="Disordered" evidence="1">
    <location>
        <begin position="17"/>
        <end position="127"/>
    </location>
</feature>
<keyword evidence="3" id="KW-1185">Reference proteome</keyword>
<dbReference type="Proteomes" id="UP001469553">
    <property type="component" value="Unassembled WGS sequence"/>
</dbReference>
<evidence type="ECO:0000313" key="3">
    <source>
        <dbReference type="Proteomes" id="UP001469553"/>
    </source>
</evidence>
<feature type="compositionally biased region" description="Polar residues" evidence="1">
    <location>
        <begin position="79"/>
        <end position="92"/>
    </location>
</feature>
<dbReference type="EMBL" id="JAHRIP010088341">
    <property type="protein sequence ID" value="MEQ2316247.1"/>
    <property type="molecule type" value="Genomic_DNA"/>
</dbReference>
<gene>
    <name evidence="2" type="ORF">AMECASPLE_030689</name>
</gene>
<organism evidence="2 3">
    <name type="scientific">Ameca splendens</name>
    <dbReference type="NCBI Taxonomy" id="208324"/>
    <lineage>
        <taxon>Eukaryota</taxon>
        <taxon>Metazoa</taxon>
        <taxon>Chordata</taxon>
        <taxon>Craniata</taxon>
        <taxon>Vertebrata</taxon>
        <taxon>Euteleostomi</taxon>
        <taxon>Actinopterygii</taxon>
        <taxon>Neopterygii</taxon>
        <taxon>Teleostei</taxon>
        <taxon>Neoteleostei</taxon>
        <taxon>Acanthomorphata</taxon>
        <taxon>Ovalentaria</taxon>
        <taxon>Atherinomorphae</taxon>
        <taxon>Cyprinodontiformes</taxon>
        <taxon>Goodeidae</taxon>
        <taxon>Ameca</taxon>
    </lineage>
</organism>
<proteinExistence type="predicted"/>
<reference evidence="2 3" key="1">
    <citation type="submission" date="2021-06" db="EMBL/GenBank/DDBJ databases">
        <authorList>
            <person name="Palmer J.M."/>
        </authorList>
    </citation>
    <scope>NUCLEOTIDE SEQUENCE [LARGE SCALE GENOMIC DNA]</scope>
    <source>
        <strain evidence="2 3">AS_MEX2019</strain>
        <tissue evidence="2">Muscle</tissue>
    </source>
</reference>
<feature type="compositionally biased region" description="Basic residues" evidence="1">
    <location>
        <begin position="36"/>
        <end position="48"/>
    </location>
</feature>
<feature type="non-terminal residue" evidence="2">
    <location>
        <position position="1"/>
    </location>
</feature>